<dbReference type="KEGG" id="dmo:Dmoj_GI26453"/>
<dbReference type="AlphaFoldDB" id="A0A0Q9XAT2"/>
<keyword evidence="1" id="KW-0732">Signal</keyword>
<dbReference type="Proteomes" id="UP000009192">
    <property type="component" value="Unassembled WGS sequence"/>
</dbReference>
<organism evidence="2 3">
    <name type="scientific">Drosophila mojavensis</name>
    <name type="common">Fruit fly</name>
    <dbReference type="NCBI Taxonomy" id="7230"/>
    <lineage>
        <taxon>Eukaryota</taxon>
        <taxon>Metazoa</taxon>
        <taxon>Ecdysozoa</taxon>
        <taxon>Arthropoda</taxon>
        <taxon>Hexapoda</taxon>
        <taxon>Insecta</taxon>
        <taxon>Pterygota</taxon>
        <taxon>Neoptera</taxon>
        <taxon>Endopterygota</taxon>
        <taxon>Diptera</taxon>
        <taxon>Brachycera</taxon>
        <taxon>Muscomorpha</taxon>
        <taxon>Ephydroidea</taxon>
        <taxon>Drosophilidae</taxon>
        <taxon>Drosophila</taxon>
    </lineage>
</organism>
<dbReference type="PANTHER" id="PTHR21112:SF0">
    <property type="entry name" value="CHEMOSENSORY PROTEIN A 29A-RELATED"/>
    <property type="match status" value="1"/>
</dbReference>
<protein>
    <submittedName>
        <fullName evidence="2">Uncharacterized protein</fullName>
    </submittedName>
</protein>
<keyword evidence="3" id="KW-1185">Reference proteome</keyword>
<feature type="chain" id="PRO_5006387725" evidence="1">
    <location>
        <begin position="23"/>
        <end position="187"/>
    </location>
</feature>
<evidence type="ECO:0000313" key="3">
    <source>
        <dbReference type="Proteomes" id="UP000009192"/>
    </source>
</evidence>
<dbReference type="PANTHER" id="PTHR21112">
    <property type="entry name" value="CHEMOSENSORY PROTEIN A 29A-RELATED"/>
    <property type="match status" value="1"/>
</dbReference>
<name>A0A0Q9XAT2_DROMO</name>
<sequence length="187" mass="21792">MILDKCVGKNLLLLLFTVLGNCESKRRWTYEFLYAEGFSDNEAKLKPDLRIQRVGRYQVGVSGTIDWQYDIDRTTMFELIIFQSPSGNLKEFRKLPFTIPKQIFINMRKYYDEIAMADARNCTNLPNFEGNVLLPWPRGLYVFDMCTADNGNYPDILAEGLYKFIFAFSGEVVWNVSFYVNIKTKIL</sequence>
<accession>A0A0Q9XAT2</accession>
<evidence type="ECO:0000256" key="1">
    <source>
        <dbReference type="SAM" id="SignalP"/>
    </source>
</evidence>
<dbReference type="InParanoid" id="A0A0Q9XAT2"/>
<dbReference type="OrthoDB" id="8043478at2759"/>
<proteinExistence type="predicted"/>
<evidence type="ECO:0000313" key="2">
    <source>
        <dbReference type="EMBL" id="KRG05615.1"/>
    </source>
</evidence>
<dbReference type="EMBL" id="CH933809">
    <property type="protein sequence ID" value="KRG05615.1"/>
    <property type="molecule type" value="Genomic_DNA"/>
</dbReference>
<feature type="signal peptide" evidence="1">
    <location>
        <begin position="1"/>
        <end position="22"/>
    </location>
</feature>
<gene>
    <name evidence="2" type="primary">Dmoj\GI26453</name>
    <name evidence="2" type="ORF">Dmoj_GI26453</name>
</gene>
<reference evidence="2 3" key="1">
    <citation type="journal article" date="2007" name="Nature">
        <title>Evolution of genes and genomes on the Drosophila phylogeny.</title>
        <authorList>
            <consortium name="Drosophila 12 Genomes Consortium"/>
            <person name="Clark A.G."/>
            <person name="Eisen M.B."/>
            <person name="Smith D.R."/>
            <person name="Bergman C.M."/>
            <person name="Oliver B."/>
            <person name="Markow T.A."/>
            <person name="Kaufman T.C."/>
            <person name="Kellis M."/>
            <person name="Gelbart W."/>
            <person name="Iyer V.N."/>
            <person name="Pollard D.A."/>
            <person name="Sackton T.B."/>
            <person name="Larracuente A.M."/>
            <person name="Singh N.D."/>
            <person name="Abad J.P."/>
            <person name="Abt D.N."/>
            <person name="Adryan B."/>
            <person name="Aguade M."/>
            <person name="Akashi H."/>
            <person name="Anderson W.W."/>
            <person name="Aquadro C.F."/>
            <person name="Ardell D.H."/>
            <person name="Arguello R."/>
            <person name="Artieri C.G."/>
            <person name="Barbash D.A."/>
            <person name="Barker D."/>
            <person name="Barsanti P."/>
            <person name="Batterham P."/>
            <person name="Batzoglou S."/>
            <person name="Begun D."/>
            <person name="Bhutkar A."/>
            <person name="Blanco E."/>
            <person name="Bosak S.A."/>
            <person name="Bradley R.K."/>
            <person name="Brand A.D."/>
            <person name="Brent M.R."/>
            <person name="Brooks A.N."/>
            <person name="Brown R.H."/>
            <person name="Butlin R.K."/>
            <person name="Caggese C."/>
            <person name="Calvi B.R."/>
            <person name="Bernardo de Carvalho A."/>
            <person name="Caspi A."/>
            <person name="Castrezana S."/>
            <person name="Celniker S.E."/>
            <person name="Chang J.L."/>
            <person name="Chapple C."/>
            <person name="Chatterji S."/>
            <person name="Chinwalla A."/>
            <person name="Civetta A."/>
            <person name="Clifton S.W."/>
            <person name="Comeron J.M."/>
            <person name="Costello J.C."/>
            <person name="Coyne J.A."/>
            <person name="Daub J."/>
            <person name="David R.G."/>
            <person name="Delcher A.L."/>
            <person name="Delehaunty K."/>
            <person name="Do C.B."/>
            <person name="Ebling H."/>
            <person name="Edwards K."/>
            <person name="Eickbush T."/>
            <person name="Evans J.D."/>
            <person name="Filipski A."/>
            <person name="Findeiss S."/>
            <person name="Freyhult E."/>
            <person name="Fulton L."/>
            <person name="Fulton R."/>
            <person name="Garcia A.C."/>
            <person name="Gardiner A."/>
            <person name="Garfield D.A."/>
            <person name="Garvin B.E."/>
            <person name="Gibson G."/>
            <person name="Gilbert D."/>
            <person name="Gnerre S."/>
            <person name="Godfrey J."/>
            <person name="Good R."/>
            <person name="Gotea V."/>
            <person name="Gravely B."/>
            <person name="Greenberg A.J."/>
            <person name="Griffiths-Jones S."/>
            <person name="Gross S."/>
            <person name="Guigo R."/>
            <person name="Gustafson E.A."/>
            <person name="Haerty W."/>
            <person name="Hahn M.W."/>
            <person name="Halligan D.L."/>
            <person name="Halpern A.L."/>
            <person name="Halter G.M."/>
            <person name="Han M.V."/>
            <person name="Heger A."/>
            <person name="Hillier L."/>
            <person name="Hinrichs A.S."/>
            <person name="Holmes I."/>
            <person name="Hoskins R.A."/>
            <person name="Hubisz M.J."/>
            <person name="Hultmark D."/>
            <person name="Huntley M.A."/>
            <person name="Jaffe D.B."/>
            <person name="Jagadeeshan S."/>
            <person name="Jeck W.R."/>
            <person name="Johnson J."/>
            <person name="Jones C.D."/>
            <person name="Jordan W.C."/>
            <person name="Karpen G.H."/>
            <person name="Kataoka E."/>
            <person name="Keightley P.D."/>
            <person name="Kheradpour P."/>
            <person name="Kirkness E.F."/>
            <person name="Koerich L.B."/>
            <person name="Kristiansen K."/>
            <person name="Kudrna D."/>
            <person name="Kulathinal R.J."/>
            <person name="Kumar S."/>
            <person name="Kwok R."/>
            <person name="Lander E."/>
            <person name="Langley C.H."/>
            <person name="Lapoint R."/>
            <person name="Lazzaro B.P."/>
            <person name="Lee S.J."/>
            <person name="Levesque L."/>
            <person name="Li R."/>
            <person name="Lin C.F."/>
            <person name="Lin M.F."/>
            <person name="Lindblad-Toh K."/>
            <person name="Llopart A."/>
            <person name="Long M."/>
            <person name="Low L."/>
            <person name="Lozovsky E."/>
            <person name="Lu J."/>
            <person name="Luo M."/>
            <person name="Machado C.A."/>
            <person name="Makalowski W."/>
            <person name="Marzo M."/>
            <person name="Matsuda M."/>
            <person name="Matzkin L."/>
            <person name="McAllister B."/>
            <person name="McBride C.S."/>
            <person name="McKernan B."/>
            <person name="McKernan K."/>
            <person name="Mendez-Lago M."/>
            <person name="Minx P."/>
            <person name="Mollenhauer M.U."/>
            <person name="Montooth K."/>
            <person name="Mount S.M."/>
            <person name="Mu X."/>
            <person name="Myers E."/>
            <person name="Negre B."/>
            <person name="Newfeld S."/>
            <person name="Nielsen R."/>
            <person name="Noor M.A."/>
            <person name="O'Grady P."/>
            <person name="Pachter L."/>
            <person name="Papaceit M."/>
            <person name="Parisi M.J."/>
            <person name="Parisi M."/>
            <person name="Parts L."/>
            <person name="Pedersen J.S."/>
            <person name="Pesole G."/>
            <person name="Phillippy A.M."/>
            <person name="Ponting C.P."/>
            <person name="Pop M."/>
            <person name="Porcelli D."/>
            <person name="Powell J.R."/>
            <person name="Prohaska S."/>
            <person name="Pruitt K."/>
            <person name="Puig M."/>
            <person name="Quesneville H."/>
            <person name="Ram K.R."/>
            <person name="Rand D."/>
            <person name="Rasmussen M.D."/>
            <person name="Reed L.K."/>
            <person name="Reenan R."/>
            <person name="Reily A."/>
            <person name="Remington K.A."/>
            <person name="Rieger T.T."/>
            <person name="Ritchie M.G."/>
            <person name="Robin C."/>
            <person name="Rogers Y.H."/>
            <person name="Rohde C."/>
            <person name="Rozas J."/>
            <person name="Rubenfield M.J."/>
            <person name="Ruiz A."/>
            <person name="Russo S."/>
            <person name="Salzberg S.L."/>
            <person name="Sanchez-Gracia A."/>
            <person name="Saranga D.J."/>
            <person name="Sato H."/>
            <person name="Schaeffer S.W."/>
            <person name="Schatz M.C."/>
            <person name="Schlenke T."/>
            <person name="Schwartz R."/>
            <person name="Segarra C."/>
            <person name="Singh R.S."/>
            <person name="Sirot L."/>
            <person name="Sirota M."/>
            <person name="Sisneros N.B."/>
            <person name="Smith C.D."/>
            <person name="Smith T.F."/>
            <person name="Spieth J."/>
            <person name="Stage D.E."/>
            <person name="Stark A."/>
            <person name="Stephan W."/>
            <person name="Strausberg R.L."/>
            <person name="Strempel S."/>
            <person name="Sturgill D."/>
            <person name="Sutton G."/>
            <person name="Sutton G.G."/>
            <person name="Tao W."/>
            <person name="Teichmann S."/>
            <person name="Tobari Y.N."/>
            <person name="Tomimura Y."/>
            <person name="Tsolas J.M."/>
            <person name="Valente V.L."/>
            <person name="Venter E."/>
            <person name="Venter J.C."/>
            <person name="Vicario S."/>
            <person name="Vieira F.G."/>
            <person name="Vilella A.J."/>
            <person name="Villasante A."/>
            <person name="Walenz B."/>
            <person name="Wang J."/>
            <person name="Wasserman M."/>
            <person name="Watts T."/>
            <person name="Wilson D."/>
            <person name="Wilson R.K."/>
            <person name="Wing R.A."/>
            <person name="Wolfner M.F."/>
            <person name="Wong A."/>
            <person name="Wong G.K."/>
            <person name="Wu C.I."/>
            <person name="Wu G."/>
            <person name="Yamamoto D."/>
            <person name="Yang H.P."/>
            <person name="Yang S.P."/>
            <person name="Yorke J.A."/>
            <person name="Yoshida K."/>
            <person name="Zdobnov E."/>
            <person name="Zhang P."/>
            <person name="Zhang Y."/>
            <person name="Zimin A.V."/>
            <person name="Baldwin J."/>
            <person name="Abdouelleil A."/>
            <person name="Abdulkadir J."/>
            <person name="Abebe A."/>
            <person name="Abera B."/>
            <person name="Abreu J."/>
            <person name="Acer S.C."/>
            <person name="Aftuck L."/>
            <person name="Alexander A."/>
            <person name="An P."/>
            <person name="Anderson E."/>
            <person name="Anderson S."/>
            <person name="Arachi H."/>
            <person name="Azer M."/>
            <person name="Bachantsang P."/>
            <person name="Barry A."/>
            <person name="Bayul T."/>
            <person name="Berlin A."/>
            <person name="Bessette D."/>
            <person name="Bloom T."/>
            <person name="Blye J."/>
            <person name="Boguslavskiy L."/>
            <person name="Bonnet C."/>
            <person name="Boukhgalter B."/>
            <person name="Bourzgui I."/>
            <person name="Brown A."/>
            <person name="Cahill P."/>
            <person name="Channer S."/>
            <person name="Cheshatsang Y."/>
            <person name="Chuda L."/>
            <person name="Citroen M."/>
            <person name="Collymore A."/>
            <person name="Cooke P."/>
            <person name="Costello M."/>
            <person name="D'Aco K."/>
            <person name="Daza R."/>
            <person name="De Haan G."/>
            <person name="DeGray S."/>
            <person name="DeMaso C."/>
            <person name="Dhargay N."/>
            <person name="Dooley K."/>
            <person name="Dooley E."/>
            <person name="Doricent M."/>
            <person name="Dorje P."/>
            <person name="Dorjee K."/>
            <person name="Dupes A."/>
            <person name="Elong R."/>
            <person name="Falk J."/>
            <person name="Farina A."/>
            <person name="Faro S."/>
            <person name="Ferguson D."/>
            <person name="Fisher S."/>
            <person name="Foley C.D."/>
            <person name="Franke A."/>
            <person name="Friedrich D."/>
            <person name="Gadbois L."/>
            <person name="Gearin G."/>
            <person name="Gearin C.R."/>
            <person name="Giannoukos G."/>
            <person name="Goode T."/>
            <person name="Graham J."/>
            <person name="Grandbois E."/>
            <person name="Grewal S."/>
            <person name="Gyaltsen K."/>
            <person name="Hafez N."/>
            <person name="Hagos B."/>
            <person name="Hall J."/>
            <person name="Henson C."/>
            <person name="Hollinger A."/>
            <person name="Honan T."/>
            <person name="Huard M.D."/>
            <person name="Hughes L."/>
            <person name="Hurhula B."/>
            <person name="Husby M.E."/>
            <person name="Kamat A."/>
            <person name="Kanga B."/>
            <person name="Kashin S."/>
            <person name="Khazanovich D."/>
            <person name="Kisner P."/>
            <person name="Lance K."/>
            <person name="Lara M."/>
            <person name="Lee W."/>
            <person name="Lennon N."/>
            <person name="Letendre F."/>
            <person name="LeVine R."/>
            <person name="Lipovsky A."/>
            <person name="Liu X."/>
            <person name="Liu J."/>
            <person name="Liu S."/>
            <person name="Lokyitsang T."/>
            <person name="Lokyitsang Y."/>
            <person name="Lubonja R."/>
            <person name="Lui A."/>
            <person name="MacDonald P."/>
            <person name="Magnisalis V."/>
            <person name="Maru K."/>
            <person name="Matthews C."/>
            <person name="McCusker W."/>
            <person name="McDonough S."/>
            <person name="Mehta T."/>
            <person name="Meldrim J."/>
            <person name="Meneus L."/>
            <person name="Mihai O."/>
            <person name="Mihalev A."/>
            <person name="Mihova T."/>
            <person name="Mittelman R."/>
            <person name="Mlenga V."/>
            <person name="Montmayeur A."/>
            <person name="Mulrain L."/>
            <person name="Navidi A."/>
            <person name="Naylor J."/>
            <person name="Negash T."/>
            <person name="Nguyen T."/>
            <person name="Nguyen N."/>
            <person name="Nicol R."/>
            <person name="Norbu C."/>
            <person name="Norbu N."/>
            <person name="Novod N."/>
            <person name="O'Neill B."/>
            <person name="Osman S."/>
            <person name="Markiewicz E."/>
            <person name="Oyono O.L."/>
            <person name="Patti C."/>
            <person name="Phunkhang P."/>
            <person name="Pierre F."/>
            <person name="Priest M."/>
            <person name="Raghuraman S."/>
            <person name="Rege F."/>
            <person name="Reyes R."/>
            <person name="Rise C."/>
            <person name="Rogov P."/>
            <person name="Ross K."/>
            <person name="Ryan E."/>
            <person name="Settipalli S."/>
            <person name="Shea T."/>
            <person name="Sherpa N."/>
            <person name="Shi L."/>
            <person name="Shih D."/>
            <person name="Sparrow T."/>
            <person name="Spaulding J."/>
            <person name="Stalker J."/>
            <person name="Stange-Thomann N."/>
            <person name="Stavropoulos S."/>
            <person name="Stone C."/>
            <person name="Strader C."/>
            <person name="Tesfaye S."/>
            <person name="Thomson T."/>
            <person name="Thoulutsang Y."/>
            <person name="Thoulutsang D."/>
            <person name="Topham K."/>
            <person name="Topping I."/>
            <person name="Tsamla T."/>
            <person name="Vassiliev H."/>
            <person name="Vo A."/>
            <person name="Wangchuk T."/>
            <person name="Wangdi T."/>
            <person name="Weiand M."/>
            <person name="Wilkinson J."/>
            <person name="Wilson A."/>
            <person name="Yadav S."/>
            <person name="Young G."/>
            <person name="Yu Q."/>
            <person name="Zembek L."/>
            <person name="Zhong D."/>
            <person name="Zimmer A."/>
            <person name="Zwirko Z."/>
            <person name="Jaffe D.B."/>
            <person name="Alvarez P."/>
            <person name="Brockman W."/>
            <person name="Butler J."/>
            <person name="Chin C."/>
            <person name="Gnerre S."/>
            <person name="Grabherr M."/>
            <person name="Kleber M."/>
            <person name="Mauceli E."/>
            <person name="MacCallum I."/>
        </authorList>
    </citation>
    <scope>NUCLEOTIDE SEQUENCE [LARGE SCALE GENOMIC DNA]</scope>
    <source>
        <strain evidence="3">Tucson 15081-1352.22</strain>
    </source>
</reference>